<dbReference type="InterPro" id="IPR003141">
    <property type="entry name" value="Pol/His_phosphatase_N"/>
</dbReference>
<dbReference type="KEGG" id="amic:Ami3637_05465"/>
<accession>A0A6P1MBA7</accession>
<sequence>MKNKVDYHLHTYYSDGSMSPTEIVRRAKDLEYTEIAITDHDGIDGVKEAQIAGNALEIKVISGIELSTALKGQDFSEEINLHILGYRIDIKNKELNAELENIKENRHRRNEKLLAVLKDMGYELSQEDLHLNEEQDYIGKPVIARAMLKRGYIQDAKEAFEPGKFLESPEAKAVKKDKISAQKAIELISGAGG</sequence>
<dbReference type="Proteomes" id="UP000463883">
    <property type="component" value="Chromosome"/>
</dbReference>
<dbReference type="PANTHER" id="PTHR42924:SF3">
    <property type="entry name" value="POLYMERASE_HISTIDINOL PHOSPHATASE N-TERMINAL DOMAIN-CONTAINING PROTEIN"/>
    <property type="match status" value="1"/>
</dbReference>
<feature type="domain" description="Polymerase/histidinol phosphatase N-terminal" evidence="1">
    <location>
        <begin position="5"/>
        <end position="70"/>
    </location>
</feature>
<dbReference type="AlphaFoldDB" id="A0A6P1MBA7"/>
<dbReference type="GO" id="GO:0004534">
    <property type="term" value="F:5'-3' RNA exonuclease activity"/>
    <property type="evidence" value="ECO:0007669"/>
    <property type="project" value="TreeGrafter"/>
</dbReference>
<dbReference type="InterPro" id="IPR016195">
    <property type="entry name" value="Pol/histidinol_Pase-like"/>
</dbReference>
<dbReference type="SMART" id="SM00481">
    <property type="entry name" value="POLIIIAc"/>
    <property type="match status" value="1"/>
</dbReference>
<dbReference type="RefSeq" id="WP_162361680.1">
    <property type="nucleotide sequence ID" value="NZ_CP047591.1"/>
</dbReference>
<dbReference type="GO" id="GO:0035312">
    <property type="term" value="F:5'-3' DNA exonuclease activity"/>
    <property type="evidence" value="ECO:0007669"/>
    <property type="project" value="TreeGrafter"/>
</dbReference>
<organism evidence="2 3">
    <name type="scientific">Aminipila terrae</name>
    <dbReference type="NCBI Taxonomy" id="2697030"/>
    <lineage>
        <taxon>Bacteria</taxon>
        <taxon>Bacillati</taxon>
        <taxon>Bacillota</taxon>
        <taxon>Clostridia</taxon>
        <taxon>Peptostreptococcales</taxon>
        <taxon>Anaerovoracaceae</taxon>
        <taxon>Aminipila</taxon>
    </lineage>
</organism>
<evidence type="ECO:0000259" key="1">
    <source>
        <dbReference type="SMART" id="SM00481"/>
    </source>
</evidence>
<dbReference type="Gene3D" id="3.20.20.140">
    <property type="entry name" value="Metal-dependent hydrolases"/>
    <property type="match status" value="1"/>
</dbReference>
<evidence type="ECO:0000313" key="3">
    <source>
        <dbReference type="Proteomes" id="UP000463883"/>
    </source>
</evidence>
<dbReference type="InterPro" id="IPR004013">
    <property type="entry name" value="PHP_dom"/>
</dbReference>
<evidence type="ECO:0000313" key="2">
    <source>
        <dbReference type="EMBL" id="QHI71910.1"/>
    </source>
</evidence>
<name>A0A6P1MBA7_9FIRM</name>
<dbReference type="SUPFAM" id="SSF89550">
    <property type="entry name" value="PHP domain-like"/>
    <property type="match status" value="1"/>
</dbReference>
<protein>
    <submittedName>
        <fullName evidence="2">PHP domain-containing protein</fullName>
    </submittedName>
</protein>
<keyword evidence="3" id="KW-1185">Reference proteome</keyword>
<dbReference type="InterPro" id="IPR052018">
    <property type="entry name" value="PHP_domain"/>
</dbReference>
<dbReference type="PANTHER" id="PTHR42924">
    <property type="entry name" value="EXONUCLEASE"/>
    <property type="match status" value="1"/>
</dbReference>
<reference evidence="2 3" key="1">
    <citation type="submission" date="2020-01" db="EMBL/GenBank/DDBJ databases">
        <title>Genomic analysis of Aminipila sp. CBA3637.</title>
        <authorList>
            <person name="Kim Y.B."/>
            <person name="Roh S.W."/>
        </authorList>
    </citation>
    <scope>NUCLEOTIDE SEQUENCE [LARGE SCALE GENOMIC DNA]</scope>
    <source>
        <strain evidence="2 3">CBA3637</strain>
    </source>
</reference>
<dbReference type="Pfam" id="PF02811">
    <property type="entry name" value="PHP"/>
    <property type="match status" value="1"/>
</dbReference>
<dbReference type="EMBL" id="CP047591">
    <property type="protein sequence ID" value="QHI71910.1"/>
    <property type="molecule type" value="Genomic_DNA"/>
</dbReference>
<proteinExistence type="predicted"/>
<gene>
    <name evidence="2" type="ORF">Ami3637_05465</name>
</gene>